<sequence>MGLSGSDTAPTLRERFQTLEDERRRSWAPEALAINVNQRQTLVREHAATRHVQAGDILPPSTLRGTDGGPVELDALVANGPAVLIFFRFATCPACNIALPYYRDTLWTALARAGIALAAISPQPEALLGEIVARHALPFPVLSDPGLALSRALGITYVFDDASRAAAEAKGGTSQQLNGTGSWELPKPAIVIVDPGRVARFVDISPDWMDRTEAAEILAALDLSAGGASRAA</sequence>
<dbReference type="GO" id="GO:0005737">
    <property type="term" value="C:cytoplasm"/>
    <property type="evidence" value="ECO:0007669"/>
    <property type="project" value="TreeGrafter"/>
</dbReference>
<name>A0A7W4JD13_9PROT</name>
<feature type="domain" description="Thioredoxin" evidence="12">
    <location>
        <begin position="52"/>
        <end position="226"/>
    </location>
</feature>
<dbReference type="GO" id="GO:0034599">
    <property type="term" value="P:cellular response to oxidative stress"/>
    <property type="evidence" value="ECO:0007669"/>
    <property type="project" value="TreeGrafter"/>
</dbReference>
<keyword evidence="7" id="KW-0676">Redox-active center</keyword>
<dbReference type="Pfam" id="PF00578">
    <property type="entry name" value="AhpC-TSA"/>
    <property type="match status" value="1"/>
</dbReference>
<evidence type="ECO:0000256" key="5">
    <source>
        <dbReference type="ARBA" id="ARBA00023002"/>
    </source>
</evidence>
<comment type="caution">
    <text evidence="13">The sequence shown here is derived from an EMBL/GenBank/DDBJ whole genome shotgun (WGS) entry which is preliminary data.</text>
</comment>
<dbReference type="PANTHER" id="PTHR42801">
    <property type="entry name" value="THIOREDOXIN-DEPENDENT PEROXIDE REDUCTASE"/>
    <property type="match status" value="1"/>
</dbReference>
<evidence type="ECO:0000256" key="4">
    <source>
        <dbReference type="ARBA" id="ARBA00022862"/>
    </source>
</evidence>
<evidence type="ECO:0000313" key="13">
    <source>
        <dbReference type="EMBL" id="MBB2178971.1"/>
    </source>
</evidence>
<keyword evidence="6" id="KW-1015">Disulfide bond</keyword>
<keyword evidence="3" id="KW-0575">Peroxidase</keyword>
<evidence type="ECO:0000256" key="7">
    <source>
        <dbReference type="ARBA" id="ARBA00023284"/>
    </source>
</evidence>
<accession>A0A7W4JD13</accession>
<dbReference type="Gene3D" id="3.40.30.10">
    <property type="entry name" value="Glutaredoxin"/>
    <property type="match status" value="1"/>
</dbReference>
<proteinExistence type="inferred from homology"/>
<dbReference type="PANTHER" id="PTHR42801:SF7">
    <property type="entry name" value="SLL1159 PROTEIN"/>
    <property type="match status" value="1"/>
</dbReference>
<dbReference type="InterPro" id="IPR036249">
    <property type="entry name" value="Thioredoxin-like_sf"/>
</dbReference>
<evidence type="ECO:0000256" key="10">
    <source>
        <dbReference type="ARBA" id="ARBA00042639"/>
    </source>
</evidence>
<keyword evidence="4" id="KW-0049">Antioxidant</keyword>
<dbReference type="InterPro" id="IPR013766">
    <property type="entry name" value="Thioredoxin_domain"/>
</dbReference>
<dbReference type="CDD" id="cd02970">
    <property type="entry name" value="PRX_like2"/>
    <property type="match status" value="1"/>
</dbReference>
<evidence type="ECO:0000256" key="9">
    <source>
        <dbReference type="ARBA" id="ARBA00038489"/>
    </source>
</evidence>
<dbReference type="GO" id="GO:0045454">
    <property type="term" value="P:cell redox homeostasis"/>
    <property type="evidence" value="ECO:0007669"/>
    <property type="project" value="TreeGrafter"/>
</dbReference>
<gene>
    <name evidence="13" type="ORF">HLH29_07275</name>
</gene>
<dbReference type="PROSITE" id="PS51352">
    <property type="entry name" value="THIOREDOXIN_2"/>
    <property type="match status" value="1"/>
</dbReference>
<evidence type="ECO:0000256" key="3">
    <source>
        <dbReference type="ARBA" id="ARBA00022559"/>
    </source>
</evidence>
<evidence type="ECO:0000256" key="1">
    <source>
        <dbReference type="ARBA" id="ARBA00003330"/>
    </source>
</evidence>
<dbReference type="RefSeq" id="WP_182965274.1">
    <property type="nucleotide sequence ID" value="NZ_BAABGC010000020.1"/>
</dbReference>
<dbReference type="EC" id="1.11.1.24" evidence="2"/>
<evidence type="ECO:0000256" key="11">
    <source>
        <dbReference type="ARBA" id="ARBA00049091"/>
    </source>
</evidence>
<comment type="similarity">
    <text evidence="9">Belongs to the peroxiredoxin family. BCP/PrxQ subfamily.</text>
</comment>
<dbReference type="GO" id="GO:0008379">
    <property type="term" value="F:thioredoxin peroxidase activity"/>
    <property type="evidence" value="ECO:0007669"/>
    <property type="project" value="TreeGrafter"/>
</dbReference>
<dbReference type="Proteomes" id="UP000525623">
    <property type="component" value="Unassembled WGS sequence"/>
</dbReference>
<evidence type="ECO:0000256" key="6">
    <source>
        <dbReference type="ARBA" id="ARBA00023157"/>
    </source>
</evidence>
<comment type="function">
    <text evidence="1">Thiol-specific peroxidase that catalyzes the reduction of hydrogen peroxide and organic hydroperoxides to water and alcohols, respectively. Plays a role in cell protection against oxidative stress by detoxifying peroxides and as sensor of hydrogen peroxide-mediated signaling events.</text>
</comment>
<evidence type="ECO:0000313" key="14">
    <source>
        <dbReference type="Proteomes" id="UP000525623"/>
    </source>
</evidence>
<dbReference type="SUPFAM" id="SSF52833">
    <property type="entry name" value="Thioredoxin-like"/>
    <property type="match status" value="1"/>
</dbReference>
<evidence type="ECO:0000256" key="2">
    <source>
        <dbReference type="ARBA" id="ARBA00013017"/>
    </source>
</evidence>
<keyword evidence="14" id="KW-1185">Reference proteome</keyword>
<reference evidence="13 14" key="1">
    <citation type="submission" date="2020-04" db="EMBL/GenBank/DDBJ databases">
        <title>Description of novel Gluconacetobacter.</title>
        <authorList>
            <person name="Sombolestani A."/>
        </authorList>
    </citation>
    <scope>NUCLEOTIDE SEQUENCE [LARGE SCALE GENOMIC DNA]</scope>
    <source>
        <strain evidence="13 14">LMG 27725</strain>
    </source>
</reference>
<protein>
    <recommendedName>
        <fullName evidence="2">thioredoxin-dependent peroxiredoxin</fullName>
        <ecNumber evidence="2">1.11.1.24</ecNumber>
    </recommendedName>
    <alternativeName>
        <fullName evidence="8">Thioredoxin peroxidase</fullName>
    </alternativeName>
    <alternativeName>
        <fullName evidence="10">Thioredoxin-dependent peroxiredoxin Bcp</fullName>
    </alternativeName>
</protein>
<dbReference type="EMBL" id="JABEQL010000007">
    <property type="protein sequence ID" value="MBB2178971.1"/>
    <property type="molecule type" value="Genomic_DNA"/>
</dbReference>
<comment type="catalytic activity">
    <reaction evidence="11">
        <text>a hydroperoxide + [thioredoxin]-dithiol = an alcohol + [thioredoxin]-disulfide + H2O</text>
        <dbReference type="Rhea" id="RHEA:62620"/>
        <dbReference type="Rhea" id="RHEA-COMP:10698"/>
        <dbReference type="Rhea" id="RHEA-COMP:10700"/>
        <dbReference type="ChEBI" id="CHEBI:15377"/>
        <dbReference type="ChEBI" id="CHEBI:29950"/>
        <dbReference type="ChEBI" id="CHEBI:30879"/>
        <dbReference type="ChEBI" id="CHEBI:35924"/>
        <dbReference type="ChEBI" id="CHEBI:50058"/>
        <dbReference type="EC" id="1.11.1.24"/>
    </reaction>
</comment>
<dbReference type="InterPro" id="IPR050924">
    <property type="entry name" value="Peroxiredoxin_BCP/PrxQ"/>
</dbReference>
<dbReference type="AlphaFoldDB" id="A0A7W4JD13"/>
<dbReference type="InterPro" id="IPR000866">
    <property type="entry name" value="AhpC/TSA"/>
</dbReference>
<keyword evidence="5" id="KW-0560">Oxidoreductase</keyword>
<evidence type="ECO:0000259" key="12">
    <source>
        <dbReference type="PROSITE" id="PS51352"/>
    </source>
</evidence>
<evidence type="ECO:0000256" key="8">
    <source>
        <dbReference type="ARBA" id="ARBA00032824"/>
    </source>
</evidence>
<organism evidence="13 14">
    <name type="scientific">Gluconacetobacter tumulicola</name>
    <dbReference type="NCBI Taxonomy" id="1017177"/>
    <lineage>
        <taxon>Bacteria</taxon>
        <taxon>Pseudomonadati</taxon>
        <taxon>Pseudomonadota</taxon>
        <taxon>Alphaproteobacteria</taxon>
        <taxon>Acetobacterales</taxon>
        <taxon>Acetobacteraceae</taxon>
        <taxon>Gluconacetobacter</taxon>
    </lineage>
</organism>